<dbReference type="InterPro" id="IPR014729">
    <property type="entry name" value="Rossmann-like_a/b/a_fold"/>
</dbReference>
<accession>A0A7I8J5W6</accession>
<evidence type="ECO:0000259" key="1">
    <source>
        <dbReference type="Pfam" id="PF00582"/>
    </source>
</evidence>
<sequence>MEEQRVVVIVEEADAAVEALRWAVRNFLRRGDTITLLHVLPASRSRKRQRLLRLRGFQLALSFRDLCSRVPEAKVEIVVKEGEQAVTVAALVSEIRASVLILGLHEHSFLYKFSTAHFSVRNLDCRILAVKNHPTDCEGFVGVEFSQVEVARLCVRPQKIPYRILPVCFRRKSRKKRRANG</sequence>
<evidence type="ECO:0000313" key="2">
    <source>
        <dbReference type="EMBL" id="CAA2626163.1"/>
    </source>
</evidence>
<dbReference type="Gene3D" id="3.40.50.620">
    <property type="entry name" value="HUPs"/>
    <property type="match status" value="1"/>
</dbReference>
<dbReference type="PANTHER" id="PTHR47848">
    <property type="entry name" value="ADENINE NUCLEOTIDE ALPHA HYDROLASES-LIKE SUPERFAMILY PROTEIN"/>
    <property type="match status" value="1"/>
</dbReference>
<organism evidence="2">
    <name type="scientific">Spirodela intermedia</name>
    <name type="common">Intermediate duckweed</name>
    <dbReference type="NCBI Taxonomy" id="51605"/>
    <lineage>
        <taxon>Eukaryota</taxon>
        <taxon>Viridiplantae</taxon>
        <taxon>Streptophyta</taxon>
        <taxon>Embryophyta</taxon>
        <taxon>Tracheophyta</taxon>
        <taxon>Spermatophyta</taxon>
        <taxon>Magnoliopsida</taxon>
        <taxon>Liliopsida</taxon>
        <taxon>Araceae</taxon>
        <taxon>Lemnoideae</taxon>
        <taxon>Spirodela</taxon>
    </lineage>
</organism>
<protein>
    <recommendedName>
        <fullName evidence="1">UspA domain-containing protein</fullName>
    </recommendedName>
</protein>
<dbReference type="Proteomes" id="UP001189122">
    <property type="component" value="Unassembled WGS sequence"/>
</dbReference>
<gene>
    <name evidence="2" type="ORF">SI7747_09011870</name>
</gene>
<dbReference type="EMBL" id="CACRZD030000009">
    <property type="protein sequence ID" value="CAA6665481.1"/>
    <property type="molecule type" value="Genomic_DNA"/>
</dbReference>
<dbReference type="InterPro" id="IPR006016">
    <property type="entry name" value="UspA"/>
</dbReference>
<dbReference type="EMBL" id="LR743596">
    <property type="protein sequence ID" value="CAA2626163.1"/>
    <property type="molecule type" value="Genomic_DNA"/>
</dbReference>
<evidence type="ECO:0000313" key="3">
    <source>
        <dbReference type="Proteomes" id="UP001189122"/>
    </source>
</evidence>
<reference evidence="2 3" key="1">
    <citation type="submission" date="2019-12" db="EMBL/GenBank/DDBJ databases">
        <authorList>
            <person name="Scholz U."/>
            <person name="Mascher M."/>
            <person name="Fiebig A."/>
        </authorList>
    </citation>
    <scope>NUCLEOTIDE SEQUENCE</scope>
</reference>
<dbReference type="AlphaFoldDB" id="A0A7I8J5W6"/>
<name>A0A7I8J5W6_SPIIN</name>
<dbReference type="Pfam" id="PF00582">
    <property type="entry name" value="Usp"/>
    <property type="match status" value="1"/>
</dbReference>
<feature type="domain" description="UspA" evidence="1">
    <location>
        <begin position="4"/>
        <end position="131"/>
    </location>
</feature>
<dbReference type="SUPFAM" id="SSF52402">
    <property type="entry name" value="Adenine nucleotide alpha hydrolases-like"/>
    <property type="match status" value="1"/>
</dbReference>
<proteinExistence type="predicted"/>
<dbReference type="PANTHER" id="PTHR47848:SF1">
    <property type="entry name" value="ADENINE NUCLEOTIDE ALPHA HYDROLASES-LIKE SUPERFAMILY PROTEIN"/>
    <property type="match status" value="1"/>
</dbReference>
<keyword evidence="3" id="KW-1185">Reference proteome</keyword>